<dbReference type="Proteomes" id="UP001283361">
    <property type="component" value="Unassembled WGS sequence"/>
</dbReference>
<evidence type="ECO:0000256" key="6">
    <source>
        <dbReference type="SAM" id="MobiDB-lite"/>
    </source>
</evidence>
<evidence type="ECO:0000313" key="8">
    <source>
        <dbReference type="Proteomes" id="UP001283361"/>
    </source>
</evidence>
<evidence type="ECO:0000256" key="5">
    <source>
        <dbReference type="PROSITE-ProRule" id="PRU00504"/>
    </source>
</evidence>
<dbReference type="InterPro" id="IPR011042">
    <property type="entry name" value="6-blade_b-propeller_TolB-like"/>
</dbReference>
<dbReference type="Gene3D" id="2.120.10.30">
    <property type="entry name" value="TolB, C-terminal domain"/>
    <property type="match status" value="1"/>
</dbReference>
<dbReference type="InterPro" id="IPR017907">
    <property type="entry name" value="Znf_RING_CS"/>
</dbReference>
<comment type="caution">
    <text evidence="7">The sequence shown here is derived from an EMBL/GenBank/DDBJ whole genome shotgun (WGS) entry which is preliminary data.</text>
</comment>
<keyword evidence="2" id="KW-0677">Repeat</keyword>
<gene>
    <name evidence="7" type="ORF">RRG08_038768</name>
</gene>
<dbReference type="EMBL" id="JAWDGP010001585">
    <property type="protein sequence ID" value="KAK3790072.1"/>
    <property type="molecule type" value="Genomic_DNA"/>
</dbReference>
<keyword evidence="1" id="KW-0479">Metal-binding</keyword>
<feature type="repeat" description="NHL" evidence="5">
    <location>
        <begin position="475"/>
        <end position="518"/>
    </location>
</feature>
<feature type="compositionally biased region" description="Polar residues" evidence="6">
    <location>
        <begin position="162"/>
        <end position="178"/>
    </location>
</feature>
<dbReference type="AlphaFoldDB" id="A0AAE1ALM7"/>
<dbReference type="GO" id="GO:0008270">
    <property type="term" value="F:zinc ion binding"/>
    <property type="evidence" value="ECO:0007669"/>
    <property type="project" value="UniProtKB-KW"/>
</dbReference>
<feature type="region of interest" description="Disordered" evidence="6">
    <location>
        <begin position="136"/>
        <end position="178"/>
    </location>
</feature>
<dbReference type="InterPro" id="IPR001258">
    <property type="entry name" value="NHL_repeat"/>
</dbReference>
<keyword evidence="3" id="KW-0863">Zinc-finger</keyword>
<proteinExistence type="predicted"/>
<dbReference type="Pfam" id="PF01436">
    <property type="entry name" value="NHL"/>
    <property type="match status" value="1"/>
</dbReference>
<accession>A0AAE1ALM7</accession>
<reference evidence="7" key="1">
    <citation type="journal article" date="2023" name="G3 (Bethesda)">
        <title>A reference genome for the long-term kleptoplast-retaining sea slug Elysia crispata morphotype clarki.</title>
        <authorList>
            <person name="Eastman K.E."/>
            <person name="Pendleton A.L."/>
            <person name="Shaikh M.A."/>
            <person name="Suttiyut T."/>
            <person name="Ogas R."/>
            <person name="Tomko P."/>
            <person name="Gavelis G."/>
            <person name="Widhalm J.R."/>
            <person name="Wisecaver J.H."/>
        </authorList>
    </citation>
    <scope>NUCLEOTIDE SEQUENCE</scope>
    <source>
        <strain evidence="7">ECLA1</strain>
    </source>
</reference>
<feature type="compositionally biased region" description="Basic and acidic residues" evidence="6">
    <location>
        <begin position="144"/>
        <end position="160"/>
    </location>
</feature>
<evidence type="ECO:0000313" key="7">
    <source>
        <dbReference type="EMBL" id="KAK3790072.1"/>
    </source>
</evidence>
<dbReference type="PROSITE" id="PS00518">
    <property type="entry name" value="ZF_RING_1"/>
    <property type="match status" value="1"/>
</dbReference>
<evidence type="ECO:0008006" key="9">
    <source>
        <dbReference type="Google" id="ProtNLM"/>
    </source>
</evidence>
<name>A0AAE1ALM7_9GAST</name>
<dbReference type="SUPFAM" id="SSF101898">
    <property type="entry name" value="NHL repeat"/>
    <property type="match status" value="1"/>
</dbReference>
<keyword evidence="8" id="KW-1185">Reference proteome</keyword>
<evidence type="ECO:0000256" key="4">
    <source>
        <dbReference type="ARBA" id="ARBA00022833"/>
    </source>
</evidence>
<keyword evidence="4" id="KW-0862">Zinc</keyword>
<organism evidence="7 8">
    <name type="scientific">Elysia crispata</name>
    <name type="common">lettuce slug</name>
    <dbReference type="NCBI Taxonomy" id="231223"/>
    <lineage>
        <taxon>Eukaryota</taxon>
        <taxon>Metazoa</taxon>
        <taxon>Spiralia</taxon>
        <taxon>Lophotrochozoa</taxon>
        <taxon>Mollusca</taxon>
        <taxon>Gastropoda</taxon>
        <taxon>Heterobranchia</taxon>
        <taxon>Euthyneura</taxon>
        <taxon>Panpulmonata</taxon>
        <taxon>Sacoglossa</taxon>
        <taxon>Placobranchoidea</taxon>
        <taxon>Plakobranchidae</taxon>
        <taxon>Elysia</taxon>
    </lineage>
</organism>
<evidence type="ECO:0000256" key="1">
    <source>
        <dbReference type="ARBA" id="ARBA00022723"/>
    </source>
</evidence>
<dbReference type="PROSITE" id="PS51125">
    <property type="entry name" value="NHL"/>
    <property type="match status" value="1"/>
</dbReference>
<sequence length="619" mass="70857">MAQRSRGSSKRNITQLSCQWGEWRYSKMKDEDFEMWALCRKCHEPLHIPKTLPCLHTVCLRCLQVHYRIVRKQVRYIKDSNPNKYDFLSWNGCFTCPWCAFPCYTISADLSNFPNNKRLLALTYLERLKRIKEIEKNGGNNTSTEKESLKERSDGKEPVHQEIQSNSEGTCTSQSSTGEQNDVMRNLVSSHFNTSSPLDDKVITLGEAISKHCEFVRRECRAAPEDILGDLETVCPDKARLKETINEYGYAHPCGSYGLVWGDGDMEIHAPSAVTINPSTRHVVVVDSMLNKALLFKNDLSKPWAYKQFHRPIMDVCFYPPGFMEAAQENGYDEMKMGRPSEFSTDAEMFLAMGRNLKSQGIVIYRVPFTQEPWEYSDLLQNVVRDVSGILLLSEGRLCLSLGYANTLLLQIVHRPNFPDAKTEWAPKFMDLATRNTHGLLNPTHLIQGGPGQMIVSDTNNHRIGVFYGQDYLASDFYCEFGHGKGQLFYPLGLAMDSCRRLFICDAGNHRVQVLDRYFAWHGFPIRATYRMGKSVSQDVKPIDCSVDAYNRLLVLFKGRQFVSLQLYNYQGPVITAGEDLDIPEPVYEDDNFCCCCFPCFCRCLREGKHPYIEYQPIQ</sequence>
<dbReference type="Gene3D" id="3.30.40.10">
    <property type="entry name" value="Zinc/RING finger domain, C3HC4 (zinc finger)"/>
    <property type="match status" value="1"/>
</dbReference>
<dbReference type="SUPFAM" id="SSF75011">
    <property type="entry name" value="3-carboxy-cis,cis-mucoante lactonizing enzyme"/>
    <property type="match status" value="1"/>
</dbReference>
<evidence type="ECO:0000256" key="2">
    <source>
        <dbReference type="ARBA" id="ARBA00022737"/>
    </source>
</evidence>
<protein>
    <recommendedName>
        <fullName evidence="9">RING-type domain-containing protein</fullName>
    </recommendedName>
</protein>
<evidence type="ECO:0000256" key="3">
    <source>
        <dbReference type="ARBA" id="ARBA00022771"/>
    </source>
</evidence>
<dbReference type="InterPro" id="IPR013083">
    <property type="entry name" value="Znf_RING/FYVE/PHD"/>
</dbReference>